<dbReference type="InterPro" id="IPR036097">
    <property type="entry name" value="HisK_dim/P_sf"/>
</dbReference>
<dbReference type="PROSITE" id="PS50885">
    <property type="entry name" value="HAMP"/>
    <property type="match status" value="1"/>
</dbReference>
<dbReference type="PANTHER" id="PTHR45436:SF5">
    <property type="entry name" value="SENSOR HISTIDINE KINASE TRCS"/>
    <property type="match status" value="1"/>
</dbReference>
<dbReference type="Pfam" id="PF00672">
    <property type="entry name" value="HAMP"/>
    <property type="match status" value="1"/>
</dbReference>
<evidence type="ECO:0000256" key="8">
    <source>
        <dbReference type="ARBA" id="ARBA00022989"/>
    </source>
</evidence>
<organism evidence="14 15">
    <name type="scientific">Streptantibioticus parmotrematis</name>
    <dbReference type="NCBI Taxonomy" id="2873249"/>
    <lineage>
        <taxon>Bacteria</taxon>
        <taxon>Bacillati</taxon>
        <taxon>Actinomycetota</taxon>
        <taxon>Actinomycetes</taxon>
        <taxon>Kitasatosporales</taxon>
        <taxon>Streptomycetaceae</taxon>
        <taxon>Streptantibioticus</taxon>
    </lineage>
</organism>
<dbReference type="SUPFAM" id="SSF55874">
    <property type="entry name" value="ATPase domain of HSP90 chaperone/DNA topoisomerase II/histidine kinase"/>
    <property type="match status" value="1"/>
</dbReference>
<keyword evidence="4" id="KW-0597">Phosphoprotein</keyword>
<dbReference type="PANTHER" id="PTHR45436">
    <property type="entry name" value="SENSOR HISTIDINE KINASE YKOH"/>
    <property type="match status" value="1"/>
</dbReference>
<dbReference type="InterPro" id="IPR003660">
    <property type="entry name" value="HAMP_dom"/>
</dbReference>
<evidence type="ECO:0000259" key="13">
    <source>
        <dbReference type="PROSITE" id="PS50885"/>
    </source>
</evidence>
<keyword evidence="6 11" id="KW-0812">Transmembrane</keyword>
<dbReference type="InterPro" id="IPR050428">
    <property type="entry name" value="TCS_sensor_his_kinase"/>
</dbReference>
<evidence type="ECO:0000256" key="10">
    <source>
        <dbReference type="ARBA" id="ARBA00023136"/>
    </source>
</evidence>
<dbReference type="GO" id="GO:0016301">
    <property type="term" value="F:kinase activity"/>
    <property type="evidence" value="ECO:0007669"/>
    <property type="project" value="UniProtKB-KW"/>
</dbReference>
<dbReference type="SMART" id="SM00388">
    <property type="entry name" value="HisKA"/>
    <property type="match status" value="1"/>
</dbReference>
<feature type="domain" description="HAMP" evidence="13">
    <location>
        <begin position="125"/>
        <end position="178"/>
    </location>
</feature>
<dbReference type="InterPro" id="IPR003661">
    <property type="entry name" value="HisK_dim/P_dom"/>
</dbReference>
<feature type="transmembrane region" description="Helical" evidence="11">
    <location>
        <begin position="39"/>
        <end position="66"/>
    </location>
</feature>
<dbReference type="SUPFAM" id="SSF47384">
    <property type="entry name" value="Homodimeric domain of signal transducing histidine kinase"/>
    <property type="match status" value="1"/>
</dbReference>
<evidence type="ECO:0000256" key="6">
    <source>
        <dbReference type="ARBA" id="ARBA00022692"/>
    </source>
</evidence>
<dbReference type="RefSeq" id="WP_222979569.1">
    <property type="nucleotide sequence ID" value="NZ_JAINVZ010000012.1"/>
</dbReference>
<keyword evidence="10 11" id="KW-0472">Membrane</keyword>
<reference evidence="14 15" key="1">
    <citation type="submission" date="2021-08" db="EMBL/GenBank/DDBJ databases">
        <title>Streptomyces sp. PTM05 isolated from lichen.</title>
        <authorList>
            <person name="Somphong A."/>
            <person name="Phongsopitanun W."/>
            <person name="Tanasupawat S."/>
        </authorList>
    </citation>
    <scope>NUCLEOTIDE SEQUENCE [LARGE SCALE GENOMIC DNA]</scope>
    <source>
        <strain evidence="14 15">Ptm05</strain>
    </source>
</reference>
<evidence type="ECO:0000313" key="15">
    <source>
        <dbReference type="Proteomes" id="UP001198565"/>
    </source>
</evidence>
<keyword evidence="8 11" id="KW-1133">Transmembrane helix</keyword>
<dbReference type="Gene3D" id="6.10.340.10">
    <property type="match status" value="1"/>
</dbReference>
<dbReference type="Gene3D" id="1.10.287.130">
    <property type="match status" value="1"/>
</dbReference>
<dbReference type="EMBL" id="JAINVZ010000012">
    <property type="protein sequence ID" value="MBY8886900.1"/>
    <property type="molecule type" value="Genomic_DNA"/>
</dbReference>
<comment type="subcellular location">
    <subcellularLocation>
        <location evidence="2">Cell membrane</location>
    </subcellularLocation>
</comment>
<dbReference type="Pfam" id="PF02518">
    <property type="entry name" value="HATPase_c"/>
    <property type="match status" value="1"/>
</dbReference>
<accession>A0ABS7QUL6</accession>
<evidence type="ECO:0000256" key="5">
    <source>
        <dbReference type="ARBA" id="ARBA00022679"/>
    </source>
</evidence>
<keyword evidence="7 14" id="KW-0418">Kinase</keyword>
<name>A0ABS7QUL6_9ACTN</name>
<evidence type="ECO:0000256" key="4">
    <source>
        <dbReference type="ARBA" id="ARBA00022553"/>
    </source>
</evidence>
<dbReference type="InterPro" id="IPR005467">
    <property type="entry name" value="His_kinase_dom"/>
</dbReference>
<dbReference type="SMART" id="SM00387">
    <property type="entry name" value="HATPase_c"/>
    <property type="match status" value="1"/>
</dbReference>
<feature type="transmembrane region" description="Helical" evidence="11">
    <location>
        <begin position="104"/>
        <end position="124"/>
    </location>
</feature>
<dbReference type="SMART" id="SM00304">
    <property type="entry name" value="HAMP"/>
    <property type="match status" value="1"/>
</dbReference>
<dbReference type="CDD" id="cd00075">
    <property type="entry name" value="HATPase"/>
    <property type="match status" value="1"/>
</dbReference>
<comment type="catalytic activity">
    <reaction evidence="1">
        <text>ATP + protein L-histidine = ADP + protein N-phospho-L-histidine.</text>
        <dbReference type="EC" id="2.7.13.3"/>
    </reaction>
</comment>
<dbReference type="InterPro" id="IPR036890">
    <property type="entry name" value="HATPase_C_sf"/>
</dbReference>
<evidence type="ECO:0000256" key="3">
    <source>
        <dbReference type="ARBA" id="ARBA00012438"/>
    </source>
</evidence>
<keyword evidence="9" id="KW-0902">Two-component regulatory system</keyword>
<dbReference type="PROSITE" id="PS50109">
    <property type="entry name" value="HIS_KIN"/>
    <property type="match status" value="1"/>
</dbReference>
<evidence type="ECO:0000256" key="11">
    <source>
        <dbReference type="SAM" id="Phobius"/>
    </source>
</evidence>
<evidence type="ECO:0000313" key="14">
    <source>
        <dbReference type="EMBL" id="MBY8886900.1"/>
    </source>
</evidence>
<keyword evidence="15" id="KW-1185">Reference proteome</keyword>
<dbReference type="Pfam" id="PF00512">
    <property type="entry name" value="HisKA"/>
    <property type="match status" value="1"/>
</dbReference>
<gene>
    <name evidence="14" type="ORF">K7472_18835</name>
</gene>
<evidence type="ECO:0000259" key="12">
    <source>
        <dbReference type="PROSITE" id="PS50109"/>
    </source>
</evidence>
<evidence type="ECO:0000256" key="7">
    <source>
        <dbReference type="ARBA" id="ARBA00022777"/>
    </source>
</evidence>
<dbReference type="CDD" id="cd00082">
    <property type="entry name" value="HisKA"/>
    <property type="match status" value="1"/>
</dbReference>
<sequence>MTSPRRARPQSPPPAGPSAYLRRLAGRVRKPALTIRTRLTLIYAGLFTLGGGVLVLAMTTAFYHLLFKPLPDSEIPSRLDPDHDHFVGLSDQIRDAAASHLLRIALVLLLVVVAVSALLGWWIAGRMLRPIAAITAAARRATGTTLHERLNLPGPPDELKELGDTFDRMLERLDAAFAAQRRFVANASHELRTPLALTRAAVEVTLAKPAVTEEQWRTMAQDVSQSTHHAQRLTDALLVLARSEQRMTEYEVDDLADLAAEALDQVAARRAERGLRLTADLPPAPVRGNVALLGIAVGNIVENAVKYNRDGGLLSVTTRRTESGQAQLVVRNDGPVLDEGTADELFEPFHRGRHTRSGRADGTGLGLSIVRAVTEAHGGRVALRAPSTGGLVVTLCLPAPDAARPS</sequence>
<dbReference type="Proteomes" id="UP001198565">
    <property type="component" value="Unassembled WGS sequence"/>
</dbReference>
<protein>
    <recommendedName>
        <fullName evidence="3">histidine kinase</fullName>
        <ecNumber evidence="3">2.7.13.3</ecNumber>
    </recommendedName>
</protein>
<comment type="caution">
    <text evidence="14">The sequence shown here is derived from an EMBL/GenBank/DDBJ whole genome shotgun (WGS) entry which is preliminary data.</text>
</comment>
<keyword evidence="5" id="KW-0808">Transferase</keyword>
<dbReference type="InterPro" id="IPR004358">
    <property type="entry name" value="Sig_transdc_His_kin-like_C"/>
</dbReference>
<evidence type="ECO:0000256" key="1">
    <source>
        <dbReference type="ARBA" id="ARBA00000085"/>
    </source>
</evidence>
<feature type="domain" description="Histidine kinase" evidence="12">
    <location>
        <begin position="186"/>
        <end position="401"/>
    </location>
</feature>
<dbReference type="SUPFAM" id="SSF158472">
    <property type="entry name" value="HAMP domain-like"/>
    <property type="match status" value="1"/>
</dbReference>
<dbReference type="PRINTS" id="PR00344">
    <property type="entry name" value="BCTRLSENSOR"/>
</dbReference>
<evidence type="ECO:0000256" key="9">
    <source>
        <dbReference type="ARBA" id="ARBA00023012"/>
    </source>
</evidence>
<proteinExistence type="predicted"/>
<dbReference type="Gene3D" id="3.30.565.10">
    <property type="entry name" value="Histidine kinase-like ATPase, C-terminal domain"/>
    <property type="match status" value="1"/>
</dbReference>
<dbReference type="EC" id="2.7.13.3" evidence="3"/>
<dbReference type="InterPro" id="IPR003594">
    <property type="entry name" value="HATPase_dom"/>
</dbReference>
<evidence type="ECO:0000256" key="2">
    <source>
        <dbReference type="ARBA" id="ARBA00004236"/>
    </source>
</evidence>